<evidence type="ECO:0008006" key="3">
    <source>
        <dbReference type="Google" id="ProtNLM"/>
    </source>
</evidence>
<sequence>MNINCLQGSSQCAPLPQKYVQCWDHMRRIESRCKLCDRLLCSECPLDSSKENGCLEHNKISLSSSDIRLEDSMLYAERIQEEIATAMNSAIGFRNELCARANFLKNEICAHIYYMMNAVLGRGFQLLAEIRQEEEAANRQLDDVVSRCSHAQRHLDTVRFSLFSW</sequence>
<dbReference type="AlphaFoldDB" id="A0AAN8FK05"/>
<dbReference type="Proteomes" id="UP001331761">
    <property type="component" value="Unassembled WGS sequence"/>
</dbReference>
<proteinExistence type="predicted"/>
<reference evidence="1 2" key="1">
    <citation type="submission" date="2019-10" db="EMBL/GenBank/DDBJ databases">
        <title>Assembly and Annotation for the nematode Trichostrongylus colubriformis.</title>
        <authorList>
            <person name="Martin J."/>
        </authorList>
    </citation>
    <scope>NUCLEOTIDE SEQUENCE [LARGE SCALE GENOMIC DNA]</scope>
    <source>
        <strain evidence="1">G859</strain>
        <tissue evidence="1">Whole worm</tissue>
    </source>
</reference>
<organism evidence="1 2">
    <name type="scientific">Trichostrongylus colubriformis</name>
    <name type="common">Black scour worm</name>
    <dbReference type="NCBI Taxonomy" id="6319"/>
    <lineage>
        <taxon>Eukaryota</taxon>
        <taxon>Metazoa</taxon>
        <taxon>Ecdysozoa</taxon>
        <taxon>Nematoda</taxon>
        <taxon>Chromadorea</taxon>
        <taxon>Rhabditida</taxon>
        <taxon>Rhabditina</taxon>
        <taxon>Rhabditomorpha</taxon>
        <taxon>Strongyloidea</taxon>
        <taxon>Trichostrongylidae</taxon>
        <taxon>Trichostrongylus</taxon>
    </lineage>
</organism>
<name>A0AAN8FK05_TRICO</name>
<protein>
    <recommendedName>
        <fullName evidence="3">B box-type domain-containing protein</fullName>
    </recommendedName>
</protein>
<evidence type="ECO:0000313" key="1">
    <source>
        <dbReference type="EMBL" id="KAK5978054.1"/>
    </source>
</evidence>
<gene>
    <name evidence="1" type="ORF">GCK32_013288</name>
</gene>
<keyword evidence="2" id="KW-1185">Reference proteome</keyword>
<accession>A0AAN8FK05</accession>
<comment type="caution">
    <text evidence="1">The sequence shown here is derived from an EMBL/GenBank/DDBJ whole genome shotgun (WGS) entry which is preliminary data.</text>
</comment>
<evidence type="ECO:0000313" key="2">
    <source>
        <dbReference type="Proteomes" id="UP001331761"/>
    </source>
</evidence>
<dbReference type="EMBL" id="WIXE01009874">
    <property type="protein sequence ID" value="KAK5978054.1"/>
    <property type="molecule type" value="Genomic_DNA"/>
</dbReference>